<feature type="signal peptide" evidence="1">
    <location>
        <begin position="1"/>
        <end position="19"/>
    </location>
</feature>
<dbReference type="AlphaFoldDB" id="A0A5B7IH45"/>
<reference evidence="2 3" key="1">
    <citation type="submission" date="2019-05" db="EMBL/GenBank/DDBJ databases">
        <title>Another draft genome of Portunus trituberculatus and its Hox gene families provides insights of decapod evolution.</title>
        <authorList>
            <person name="Jeong J.-H."/>
            <person name="Song I."/>
            <person name="Kim S."/>
            <person name="Choi T."/>
            <person name="Kim D."/>
            <person name="Ryu S."/>
            <person name="Kim W."/>
        </authorList>
    </citation>
    <scope>NUCLEOTIDE SEQUENCE [LARGE SCALE GENOMIC DNA]</scope>
    <source>
        <tissue evidence="2">Muscle</tissue>
    </source>
</reference>
<evidence type="ECO:0000256" key="1">
    <source>
        <dbReference type="SAM" id="SignalP"/>
    </source>
</evidence>
<organism evidence="2 3">
    <name type="scientific">Portunus trituberculatus</name>
    <name type="common">Swimming crab</name>
    <name type="synonym">Neptunus trituberculatus</name>
    <dbReference type="NCBI Taxonomy" id="210409"/>
    <lineage>
        <taxon>Eukaryota</taxon>
        <taxon>Metazoa</taxon>
        <taxon>Ecdysozoa</taxon>
        <taxon>Arthropoda</taxon>
        <taxon>Crustacea</taxon>
        <taxon>Multicrustacea</taxon>
        <taxon>Malacostraca</taxon>
        <taxon>Eumalacostraca</taxon>
        <taxon>Eucarida</taxon>
        <taxon>Decapoda</taxon>
        <taxon>Pleocyemata</taxon>
        <taxon>Brachyura</taxon>
        <taxon>Eubrachyura</taxon>
        <taxon>Portunoidea</taxon>
        <taxon>Portunidae</taxon>
        <taxon>Portuninae</taxon>
        <taxon>Portunus</taxon>
    </lineage>
</organism>
<gene>
    <name evidence="2" type="ORF">E2C01_074382</name>
</gene>
<dbReference type="EMBL" id="VSRR010052221">
    <property type="protein sequence ID" value="MPC79834.1"/>
    <property type="molecule type" value="Genomic_DNA"/>
</dbReference>
<name>A0A5B7IH45_PORTR</name>
<protein>
    <submittedName>
        <fullName evidence="2">Uncharacterized protein</fullName>
    </submittedName>
</protein>
<evidence type="ECO:0000313" key="2">
    <source>
        <dbReference type="EMBL" id="MPC79834.1"/>
    </source>
</evidence>
<keyword evidence="3" id="KW-1185">Reference proteome</keyword>
<comment type="caution">
    <text evidence="2">The sequence shown here is derived from an EMBL/GenBank/DDBJ whole genome shotgun (WGS) entry which is preliminary data.</text>
</comment>
<accession>A0A5B7IH45</accession>
<dbReference type="Proteomes" id="UP000324222">
    <property type="component" value="Unassembled WGS sequence"/>
</dbReference>
<sequence length="76" mass="8513">MSRFVCFVFHLTMAPAATTLDQFYKVECNAPPLFSDFDETVGKIRRTVSMNIAVEDSKKCNIPAVRKKLKTVKGGN</sequence>
<keyword evidence="1" id="KW-0732">Signal</keyword>
<evidence type="ECO:0000313" key="3">
    <source>
        <dbReference type="Proteomes" id="UP000324222"/>
    </source>
</evidence>
<proteinExistence type="predicted"/>
<feature type="chain" id="PRO_5022715418" evidence="1">
    <location>
        <begin position="20"/>
        <end position="76"/>
    </location>
</feature>